<evidence type="ECO:0000256" key="7">
    <source>
        <dbReference type="RuleBase" id="RU003792"/>
    </source>
</evidence>
<comment type="catalytic activity">
    <reaction evidence="4 7">
        <text>uridine(38/39/40) in tRNA = pseudouridine(38/39/40) in tRNA</text>
        <dbReference type="Rhea" id="RHEA:22376"/>
        <dbReference type="Rhea" id="RHEA-COMP:10085"/>
        <dbReference type="Rhea" id="RHEA-COMP:10087"/>
        <dbReference type="ChEBI" id="CHEBI:65314"/>
        <dbReference type="ChEBI" id="CHEBI:65315"/>
        <dbReference type="EC" id="5.4.99.12"/>
    </reaction>
</comment>
<dbReference type="PANTHER" id="PTHR11142">
    <property type="entry name" value="PSEUDOURIDYLATE SYNTHASE"/>
    <property type="match status" value="1"/>
</dbReference>
<keyword evidence="10" id="KW-1185">Reference proteome</keyword>
<evidence type="ECO:0000256" key="1">
    <source>
        <dbReference type="ARBA" id="ARBA00009375"/>
    </source>
</evidence>
<dbReference type="EC" id="5.4.99.12" evidence="4"/>
<organism evidence="9 10">
    <name type="scientific">Flavobacterium xinjiangense</name>
    <dbReference type="NCBI Taxonomy" id="178356"/>
    <lineage>
        <taxon>Bacteria</taxon>
        <taxon>Pseudomonadati</taxon>
        <taxon>Bacteroidota</taxon>
        <taxon>Flavobacteriia</taxon>
        <taxon>Flavobacteriales</taxon>
        <taxon>Flavobacteriaceae</taxon>
        <taxon>Flavobacterium</taxon>
    </lineage>
</organism>
<dbReference type="InterPro" id="IPR001406">
    <property type="entry name" value="PsdUridine_synth_TruA"/>
</dbReference>
<evidence type="ECO:0000256" key="3">
    <source>
        <dbReference type="ARBA" id="ARBA00023235"/>
    </source>
</evidence>
<dbReference type="GO" id="GO:0003723">
    <property type="term" value="F:RNA binding"/>
    <property type="evidence" value="ECO:0007669"/>
    <property type="project" value="InterPro"/>
</dbReference>
<proteinExistence type="inferred from homology"/>
<keyword evidence="2 4" id="KW-0819">tRNA processing</keyword>
<comment type="subunit">
    <text evidence="4">Homodimer.</text>
</comment>
<reference evidence="10" key="1">
    <citation type="submission" date="2016-11" db="EMBL/GenBank/DDBJ databases">
        <authorList>
            <person name="Varghese N."/>
            <person name="Submissions S."/>
        </authorList>
    </citation>
    <scope>NUCLEOTIDE SEQUENCE [LARGE SCALE GENOMIC DNA]</scope>
    <source>
        <strain evidence="10">CGMCC 1.2749</strain>
    </source>
</reference>
<name>A0A1M7K0V8_9FLAO</name>
<dbReference type="CDD" id="cd02570">
    <property type="entry name" value="PseudoU_synth_EcTruA"/>
    <property type="match status" value="1"/>
</dbReference>
<evidence type="ECO:0000313" key="9">
    <source>
        <dbReference type="EMBL" id="SHM58593.1"/>
    </source>
</evidence>
<keyword evidence="3 4" id="KW-0413">Isomerase</keyword>
<dbReference type="SUPFAM" id="SSF55120">
    <property type="entry name" value="Pseudouridine synthase"/>
    <property type="match status" value="1"/>
</dbReference>
<dbReference type="PANTHER" id="PTHR11142:SF0">
    <property type="entry name" value="TRNA PSEUDOURIDINE SYNTHASE-LIKE 1"/>
    <property type="match status" value="1"/>
</dbReference>
<dbReference type="InterPro" id="IPR020103">
    <property type="entry name" value="PsdUridine_synth_cat_dom_sf"/>
</dbReference>
<sequence>MRLRGKKIYKYLCSFKKIDLRYFIKLAYNGTHYHGWQYQPNASSVQETMSKAVSTILNTEINLMGAGRTDTGVHAKKMYAHFDFETPFDIPNLVHKLNSYLPKDIAVYDIIPVHDEAHTRFDATKRTYEYHINTLKNPFLQEQSLYFHQPLDVDLMNEAAEILFNYTDFQCFSKVNTDVNTFDCTIFEAYWKQENEKLIFTISANRFLRNMVRAIVGTLINIGLHKITLADFNAIIKSKNRDKAGFSVPAHGLYLTEIEYDYL</sequence>
<dbReference type="Gene3D" id="3.30.70.580">
    <property type="entry name" value="Pseudouridine synthase I, catalytic domain, N-terminal subdomain"/>
    <property type="match status" value="1"/>
</dbReference>
<dbReference type="InterPro" id="IPR020094">
    <property type="entry name" value="TruA/RsuA/RluB/E/F_N"/>
</dbReference>
<dbReference type="InterPro" id="IPR020095">
    <property type="entry name" value="PsdUridine_synth_TruA_C"/>
</dbReference>
<comment type="function">
    <text evidence="4">Formation of pseudouridine at positions 38, 39 and 40 in the anticodon stem and loop of transfer RNAs.</text>
</comment>
<dbReference type="FunFam" id="3.30.70.580:FF:000001">
    <property type="entry name" value="tRNA pseudouridine synthase A"/>
    <property type="match status" value="1"/>
</dbReference>
<dbReference type="Proteomes" id="UP000184092">
    <property type="component" value="Unassembled WGS sequence"/>
</dbReference>
<evidence type="ECO:0000256" key="4">
    <source>
        <dbReference type="HAMAP-Rule" id="MF_00171"/>
    </source>
</evidence>
<dbReference type="GO" id="GO:0031119">
    <property type="term" value="P:tRNA pseudouridine synthesis"/>
    <property type="evidence" value="ECO:0007669"/>
    <property type="project" value="UniProtKB-UniRule"/>
</dbReference>
<dbReference type="GO" id="GO:0160147">
    <property type="term" value="F:tRNA pseudouridine(38-40) synthase activity"/>
    <property type="evidence" value="ECO:0007669"/>
    <property type="project" value="UniProtKB-EC"/>
</dbReference>
<comment type="caution">
    <text evidence="4">Lacks conserved residue(s) required for the propagation of feature annotation.</text>
</comment>
<accession>A0A1M7K0V8</accession>
<protein>
    <recommendedName>
        <fullName evidence="4">tRNA pseudouridine synthase A</fullName>
        <ecNumber evidence="4">5.4.99.12</ecNumber>
    </recommendedName>
    <alternativeName>
        <fullName evidence="4">tRNA pseudouridine(38-40) synthase</fullName>
    </alternativeName>
    <alternativeName>
        <fullName evidence="4">tRNA pseudouridylate synthase I</fullName>
    </alternativeName>
    <alternativeName>
        <fullName evidence="4">tRNA-uridine isomerase I</fullName>
    </alternativeName>
</protein>
<dbReference type="AlphaFoldDB" id="A0A1M7K0V8"/>
<dbReference type="InterPro" id="IPR020097">
    <property type="entry name" value="PsdUridine_synth_TruA_a/b_dom"/>
</dbReference>
<dbReference type="HAMAP" id="MF_00171">
    <property type="entry name" value="TruA"/>
    <property type="match status" value="1"/>
</dbReference>
<evidence type="ECO:0000256" key="6">
    <source>
        <dbReference type="PIRSR" id="PIRSR001430-2"/>
    </source>
</evidence>
<dbReference type="STRING" id="178356.SAMN05216269_105138"/>
<feature type="binding site" evidence="4 6">
    <location>
        <position position="128"/>
    </location>
    <ligand>
        <name>substrate</name>
    </ligand>
</feature>
<gene>
    <name evidence="4" type="primary">truA</name>
    <name evidence="9" type="ORF">SAMN05216269_105138</name>
</gene>
<comment type="similarity">
    <text evidence="1 4 7">Belongs to the tRNA pseudouridine synthase TruA family.</text>
</comment>
<evidence type="ECO:0000259" key="8">
    <source>
        <dbReference type="Pfam" id="PF01416"/>
    </source>
</evidence>
<evidence type="ECO:0000313" key="10">
    <source>
        <dbReference type="Proteomes" id="UP000184092"/>
    </source>
</evidence>
<dbReference type="Pfam" id="PF01416">
    <property type="entry name" value="PseudoU_synth_1"/>
    <property type="match status" value="2"/>
</dbReference>
<feature type="domain" description="Pseudouridine synthase I TruA alpha/beta" evidence="8">
    <location>
        <begin position="167"/>
        <end position="261"/>
    </location>
</feature>
<dbReference type="PIRSF" id="PIRSF001430">
    <property type="entry name" value="tRNA_psdUrid_synth"/>
    <property type="match status" value="1"/>
</dbReference>
<feature type="active site" description="Nucleophile" evidence="4 5">
    <location>
        <position position="70"/>
    </location>
</feature>
<evidence type="ECO:0000256" key="2">
    <source>
        <dbReference type="ARBA" id="ARBA00022694"/>
    </source>
</evidence>
<feature type="domain" description="Pseudouridine synthase I TruA alpha/beta" evidence="8">
    <location>
        <begin position="27"/>
        <end position="122"/>
    </location>
</feature>
<evidence type="ECO:0000256" key="5">
    <source>
        <dbReference type="PIRSR" id="PIRSR001430-1"/>
    </source>
</evidence>
<dbReference type="EMBL" id="FRCL01000005">
    <property type="protein sequence ID" value="SHM58593.1"/>
    <property type="molecule type" value="Genomic_DNA"/>
</dbReference>
<dbReference type="NCBIfam" id="TIGR00071">
    <property type="entry name" value="hisT_truA"/>
    <property type="match status" value="1"/>
</dbReference>
<dbReference type="Gene3D" id="3.30.70.660">
    <property type="entry name" value="Pseudouridine synthase I, catalytic domain, C-terminal subdomain"/>
    <property type="match status" value="1"/>
</dbReference>